<dbReference type="Proteomes" id="UP000268233">
    <property type="component" value="Unassembled WGS sequence"/>
</dbReference>
<comment type="caution">
    <text evidence="1">The sequence shown here is derived from an EMBL/GenBank/DDBJ whole genome shotgun (WGS) entry which is preliminary data.</text>
</comment>
<evidence type="ECO:0000313" key="2">
    <source>
        <dbReference type="Proteomes" id="UP000268233"/>
    </source>
</evidence>
<protein>
    <submittedName>
        <fullName evidence="1">Uncharacterized protein</fullName>
    </submittedName>
</protein>
<name>A0A495R482_9EURY</name>
<reference evidence="1 2" key="1">
    <citation type="submission" date="2018-10" db="EMBL/GenBank/DDBJ databases">
        <title>Genomic Encyclopedia of Archaeal and Bacterial Type Strains, Phase II (KMG-II): from individual species to whole genera.</title>
        <authorList>
            <person name="Goeker M."/>
        </authorList>
    </citation>
    <scope>NUCLEOTIDE SEQUENCE [LARGE SCALE GENOMIC DNA]</scope>
    <source>
        <strain evidence="1 2">DSM 11927</strain>
    </source>
</reference>
<sequence length="173" mass="19646">MTTDDELEKTILGIMYDAVDDNAQIPTQLGSRSLVDVVTETLDGVDEDDILYFVERFDSSGLVDFSKHSDGHGPIKIQPSVVDEYDKNERTLLSDGRLEKVLLTLYEHDRETRGQPLSESELLDQADVDNDSMDASIWYLYGKGYVDATIDSHGWHGPSITEMGRSFYERRYQ</sequence>
<dbReference type="EMBL" id="RBWW01000001">
    <property type="protein sequence ID" value="RKS82125.1"/>
    <property type="molecule type" value="Genomic_DNA"/>
</dbReference>
<dbReference type="SUPFAM" id="SSF46785">
    <property type="entry name" value="Winged helix' DNA-binding domain"/>
    <property type="match status" value="1"/>
</dbReference>
<accession>A0A495R482</accession>
<dbReference type="AlphaFoldDB" id="A0A495R482"/>
<dbReference type="InterPro" id="IPR036390">
    <property type="entry name" value="WH_DNA-bd_sf"/>
</dbReference>
<gene>
    <name evidence="1" type="ORF">BDK61_1422</name>
</gene>
<dbReference type="RefSeq" id="WP_121302824.1">
    <property type="nucleotide sequence ID" value="NZ_RBWW01000001.1"/>
</dbReference>
<proteinExistence type="predicted"/>
<keyword evidence="2" id="KW-1185">Reference proteome</keyword>
<organism evidence="1 2">
    <name type="scientific">Haloarcula quadrata</name>
    <dbReference type="NCBI Taxonomy" id="182779"/>
    <lineage>
        <taxon>Archaea</taxon>
        <taxon>Methanobacteriati</taxon>
        <taxon>Methanobacteriota</taxon>
        <taxon>Stenosarchaea group</taxon>
        <taxon>Halobacteria</taxon>
        <taxon>Halobacteriales</taxon>
        <taxon>Haloarculaceae</taxon>
        <taxon>Haloarcula</taxon>
    </lineage>
</organism>
<evidence type="ECO:0000313" key="1">
    <source>
        <dbReference type="EMBL" id="RKS82125.1"/>
    </source>
</evidence>